<dbReference type="GO" id="GO:0005886">
    <property type="term" value="C:plasma membrane"/>
    <property type="evidence" value="ECO:0007669"/>
    <property type="project" value="TreeGrafter"/>
</dbReference>
<name>A0A9D3NJJ6_9TELE</name>
<evidence type="ECO:0000259" key="2">
    <source>
        <dbReference type="Pfam" id="PF06911"/>
    </source>
</evidence>
<dbReference type="InterPro" id="IPR036181">
    <property type="entry name" value="MIT_dom_sf"/>
</dbReference>
<dbReference type="InterPro" id="IPR045036">
    <property type="entry name" value="Spartin-like"/>
</dbReference>
<feature type="region of interest" description="Disordered" evidence="1">
    <location>
        <begin position="538"/>
        <end position="563"/>
    </location>
</feature>
<protein>
    <recommendedName>
        <fullName evidence="2">Senescence domain-containing protein</fullName>
    </recommendedName>
</protein>
<reference evidence="3 4" key="1">
    <citation type="submission" date="2021-06" db="EMBL/GenBank/DDBJ databases">
        <title>Chromosome-level genome assembly of the red-tail catfish (Hemibagrus wyckioides).</title>
        <authorList>
            <person name="Shao F."/>
        </authorList>
    </citation>
    <scope>NUCLEOTIDE SEQUENCE [LARGE SCALE GENOMIC DNA]</scope>
    <source>
        <strain evidence="3">EC202008001</strain>
        <tissue evidence="3">Blood</tissue>
    </source>
</reference>
<organism evidence="3 4">
    <name type="scientific">Hemibagrus wyckioides</name>
    <dbReference type="NCBI Taxonomy" id="337641"/>
    <lineage>
        <taxon>Eukaryota</taxon>
        <taxon>Metazoa</taxon>
        <taxon>Chordata</taxon>
        <taxon>Craniata</taxon>
        <taxon>Vertebrata</taxon>
        <taxon>Euteleostomi</taxon>
        <taxon>Actinopterygii</taxon>
        <taxon>Neopterygii</taxon>
        <taxon>Teleostei</taxon>
        <taxon>Ostariophysi</taxon>
        <taxon>Siluriformes</taxon>
        <taxon>Bagridae</taxon>
        <taxon>Hemibagrus</taxon>
    </lineage>
</organism>
<dbReference type="Proteomes" id="UP000824219">
    <property type="component" value="Linkage Group LG16"/>
</dbReference>
<evidence type="ECO:0000313" key="4">
    <source>
        <dbReference type="Proteomes" id="UP000824219"/>
    </source>
</evidence>
<dbReference type="GO" id="GO:0051301">
    <property type="term" value="P:cell division"/>
    <property type="evidence" value="ECO:0007669"/>
    <property type="project" value="TreeGrafter"/>
</dbReference>
<dbReference type="Gene3D" id="1.20.58.80">
    <property type="entry name" value="Phosphotransferase system, lactose/cellobiose-type IIA subunit"/>
    <property type="match status" value="1"/>
</dbReference>
<dbReference type="PANTHER" id="PTHR21068">
    <property type="entry name" value="SPARTIN"/>
    <property type="match status" value="1"/>
</dbReference>
<dbReference type="PANTHER" id="PTHR21068:SF43">
    <property type="entry name" value="SPARTIN"/>
    <property type="match status" value="1"/>
</dbReference>
<comment type="caution">
    <text evidence="3">The sequence shown here is derived from an EMBL/GenBank/DDBJ whole genome shotgun (WGS) entry which is preliminary data.</text>
</comment>
<dbReference type="InterPro" id="IPR009686">
    <property type="entry name" value="Senescence/spartin_C"/>
</dbReference>
<evidence type="ECO:0000313" key="3">
    <source>
        <dbReference type="EMBL" id="KAG7322438.1"/>
    </source>
</evidence>
<proteinExistence type="predicted"/>
<keyword evidence="4" id="KW-1185">Reference proteome</keyword>
<dbReference type="Pfam" id="PF06911">
    <property type="entry name" value="Senescence"/>
    <property type="match status" value="1"/>
</dbReference>
<feature type="domain" description="Senescence" evidence="2">
    <location>
        <begin position="344"/>
        <end position="535"/>
    </location>
</feature>
<dbReference type="GO" id="GO:0030514">
    <property type="term" value="P:negative regulation of BMP signaling pathway"/>
    <property type="evidence" value="ECO:0007669"/>
    <property type="project" value="TreeGrafter"/>
</dbReference>
<sequence>MEAPKPVMLQIIQQHYEKALECLNAGILEDNMGNTDRAIVLYRLGRRHVLQGLDMAYDQNVAQQIPVKMTEMLNSITTRMAVLESTSRASGTQNCYPVPIQSTATASTHTKRVVASKPLGGAPCLPLSPAMASDVPWDLPPAYTPQATHWNVSISQSTGMTCPSLPTAELVYQHEDVLFFLPNGVQIFFATPDGQVSAPSYPGNLRIILNRSQNYDSDDTNGTRHPLAYLQVCDWYYPLFPDLPVLLSDSGMFTFPDTMAAVPGSCVGVVLSAELPAADRGLFYEHLSLFTQLRAQSAENNGADKATGRNINLNSKTLINPSDDTALGKEEKNLPGWSEKMSQSITAGASWLSRGLVHGAEATGNAIHNGAIKLREHITPEETPAVVSPRVTTGLRVTQQATGGAVKVSRFLVNGLSTVVGLVGKELTPHVKKHGSKLIPESLKSNEDASTNMTGAKVVATSSLKGLSTIWSGLETAAKTIGKSATSETVLTVKHKYGNHASLAADSAIQSVTNVGITAFNMDNLALKAVLKCAGDQMPKATTAEDQTKNPEKRAKGEMCEKK</sequence>
<gene>
    <name evidence="3" type="ORF">KOW79_013784</name>
</gene>
<dbReference type="OrthoDB" id="20821at2759"/>
<dbReference type="SUPFAM" id="SSF116846">
    <property type="entry name" value="MIT domain"/>
    <property type="match status" value="1"/>
</dbReference>
<accession>A0A9D3NJJ6</accession>
<dbReference type="EMBL" id="JAHKSW010000016">
    <property type="protein sequence ID" value="KAG7322438.1"/>
    <property type="molecule type" value="Genomic_DNA"/>
</dbReference>
<evidence type="ECO:0000256" key="1">
    <source>
        <dbReference type="SAM" id="MobiDB-lite"/>
    </source>
</evidence>
<dbReference type="AlphaFoldDB" id="A0A9D3NJJ6"/>
<feature type="compositionally biased region" description="Basic and acidic residues" evidence="1">
    <location>
        <begin position="546"/>
        <end position="563"/>
    </location>
</feature>